<reference evidence="2 3" key="1">
    <citation type="submission" date="2016-03" db="EMBL/GenBank/DDBJ databases">
        <title>Complete genome sequence of Thermococcus profundus strain DT5432.</title>
        <authorList>
            <person name="Oger P.M."/>
        </authorList>
    </citation>
    <scope>NUCLEOTIDE SEQUENCE [LARGE SCALE GENOMIC DNA]</scope>
    <source>
        <strain evidence="2 3">DT 5432</strain>
    </source>
</reference>
<dbReference type="Proteomes" id="UP000250179">
    <property type="component" value="Chromosome"/>
</dbReference>
<evidence type="ECO:0000313" key="2">
    <source>
        <dbReference type="EMBL" id="ASJ02058.1"/>
    </source>
</evidence>
<feature type="compositionally biased region" description="Basic and acidic residues" evidence="1">
    <location>
        <begin position="43"/>
        <end position="54"/>
    </location>
</feature>
<dbReference type="KEGG" id="tprf:A3L09_01640"/>
<keyword evidence="3" id="KW-1185">Reference proteome</keyword>
<protein>
    <submittedName>
        <fullName evidence="2">Uncharacterized protein</fullName>
    </submittedName>
</protein>
<evidence type="ECO:0000256" key="1">
    <source>
        <dbReference type="SAM" id="MobiDB-lite"/>
    </source>
</evidence>
<dbReference type="EMBL" id="CP014862">
    <property type="protein sequence ID" value="ASJ02058.1"/>
    <property type="molecule type" value="Genomic_DNA"/>
</dbReference>
<organism evidence="2 3">
    <name type="scientific">Thermococcus profundus</name>
    <dbReference type="NCBI Taxonomy" id="49899"/>
    <lineage>
        <taxon>Archaea</taxon>
        <taxon>Methanobacteriati</taxon>
        <taxon>Methanobacteriota</taxon>
        <taxon>Thermococci</taxon>
        <taxon>Thermococcales</taxon>
        <taxon>Thermococcaceae</taxon>
        <taxon>Thermococcus</taxon>
    </lineage>
</organism>
<feature type="compositionally biased region" description="Polar residues" evidence="1">
    <location>
        <begin position="23"/>
        <end position="36"/>
    </location>
</feature>
<dbReference type="AlphaFoldDB" id="A0A2Z2MJD0"/>
<gene>
    <name evidence="2" type="ORF">A3L09_01640</name>
</gene>
<evidence type="ECO:0000313" key="3">
    <source>
        <dbReference type="Proteomes" id="UP000250179"/>
    </source>
</evidence>
<proteinExistence type="predicted"/>
<accession>A0A2Z2MJD0</accession>
<feature type="region of interest" description="Disordered" evidence="1">
    <location>
        <begin position="1"/>
        <end position="82"/>
    </location>
</feature>
<name>A0A2Z2MJD0_THEPR</name>
<sequence length="82" mass="9360">MPLYPSAKTGRFEEEAENKEQGKYQNDPQESTSSKSVRQKKNVAKEHYDEGHEENNEDNLEVFDKGANLPSEPHILENGKRG</sequence>
<feature type="compositionally biased region" description="Basic and acidic residues" evidence="1">
    <location>
        <begin position="10"/>
        <end position="22"/>
    </location>
</feature>